<evidence type="ECO:0000313" key="2">
    <source>
        <dbReference type="Proteomes" id="UP001605036"/>
    </source>
</evidence>
<accession>A0ABD1ZRS3</accession>
<keyword evidence="2" id="KW-1185">Reference proteome</keyword>
<evidence type="ECO:0000313" key="1">
    <source>
        <dbReference type="EMBL" id="KAL2653451.1"/>
    </source>
</evidence>
<name>A0ABD1ZRS3_9MARC</name>
<proteinExistence type="predicted"/>
<dbReference type="PANTHER" id="PTHR34133">
    <property type="entry name" value="OS07G0633000 PROTEIN"/>
    <property type="match status" value="1"/>
</dbReference>
<protein>
    <recommendedName>
        <fullName evidence="3">Coenzyme Q-binding protein COQ10 START domain-containing protein</fullName>
    </recommendedName>
</protein>
<evidence type="ECO:0008006" key="3">
    <source>
        <dbReference type="Google" id="ProtNLM"/>
    </source>
</evidence>
<dbReference type="AlphaFoldDB" id="A0ABD1ZRS3"/>
<dbReference type="InterPro" id="IPR018971">
    <property type="entry name" value="DUF1997"/>
</dbReference>
<sequence>MFNIHCNSISLLPVVGVKFAARPTATTRRKLFLSPVASVQRVSFKGSVNTDLALGEFKDVPFEQYMSADDRIFNALFPDKKRRERLSDEDWRIFMLPLEFFFLSVKPIVDMRVKLQDAKVKPSYGRYVSKMVTLEATRWELRGLDYEVKPEEFNLGIAGSLYPERGQFGARLKGQMKLTVDLAVPSSLALMPSTVIETIGTTVLNQLLEDMKLRVNTRLLEDYREYALQQERVGRISAA</sequence>
<dbReference type="Proteomes" id="UP001605036">
    <property type="component" value="Unassembled WGS sequence"/>
</dbReference>
<dbReference type="Pfam" id="PF09366">
    <property type="entry name" value="DUF1997"/>
    <property type="match status" value="1"/>
</dbReference>
<gene>
    <name evidence="1" type="ORF">R1flu_021579</name>
</gene>
<reference evidence="1 2" key="1">
    <citation type="submission" date="2024-09" db="EMBL/GenBank/DDBJ databases">
        <title>Chromosome-scale assembly of Riccia fluitans.</title>
        <authorList>
            <person name="Paukszto L."/>
            <person name="Sawicki J."/>
            <person name="Karawczyk K."/>
            <person name="Piernik-Szablinska J."/>
            <person name="Szczecinska M."/>
            <person name="Mazdziarz M."/>
        </authorList>
    </citation>
    <scope>NUCLEOTIDE SEQUENCE [LARGE SCALE GENOMIC DNA]</scope>
    <source>
        <strain evidence="1">Rf_01</strain>
        <tissue evidence="1">Aerial parts of the thallus</tissue>
    </source>
</reference>
<organism evidence="1 2">
    <name type="scientific">Riccia fluitans</name>
    <dbReference type="NCBI Taxonomy" id="41844"/>
    <lineage>
        <taxon>Eukaryota</taxon>
        <taxon>Viridiplantae</taxon>
        <taxon>Streptophyta</taxon>
        <taxon>Embryophyta</taxon>
        <taxon>Marchantiophyta</taxon>
        <taxon>Marchantiopsida</taxon>
        <taxon>Marchantiidae</taxon>
        <taxon>Marchantiales</taxon>
        <taxon>Ricciaceae</taxon>
        <taxon>Riccia</taxon>
    </lineage>
</organism>
<dbReference type="EMBL" id="JBHFFA010000001">
    <property type="protein sequence ID" value="KAL2653451.1"/>
    <property type="molecule type" value="Genomic_DNA"/>
</dbReference>
<dbReference type="PANTHER" id="PTHR34133:SF8">
    <property type="entry name" value="OS07G0633000 PROTEIN"/>
    <property type="match status" value="1"/>
</dbReference>
<comment type="caution">
    <text evidence="1">The sequence shown here is derived from an EMBL/GenBank/DDBJ whole genome shotgun (WGS) entry which is preliminary data.</text>
</comment>